<dbReference type="PANTHER" id="PTHR31760">
    <property type="entry name" value="S-ADENOSYL-L-METHIONINE-DEPENDENT METHYLTRANSFERASES SUPERFAMILY PROTEIN"/>
    <property type="match status" value="1"/>
</dbReference>
<dbReference type="InterPro" id="IPR029063">
    <property type="entry name" value="SAM-dependent_MTases_sf"/>
</dbReference>
<comment type="caution">
    <text evidence="6">Lacks conserved residue(s) required for the propagation of feature annotation.</text>
</comment>
<comment type="similarity">
    <text evidence="6">Belongs to the methyltransferase superfamily. RNA methyltransferase RsmG family.</text>
</comment>
<dbReference type="CDD" id="cd02440">
    <property type="entry name" value="AdoMet_MTases"/>
    <property type="match status" value="1"/>
</dbReference>
<evidence type="ECO:0000313" key="7">
    <source>
        <dbReference type="EMBL" id="SDL16885.1"/>
    </source>
</evidence>
<dbReference type="Gene3D" id="3.40.50.150">
    <property type="entry name" value="Vaccinia Virus protein VP39"/>
    <property type="match status" value="1"/>
</dbReference>
<organism evidence="7 8">
    <name type="scientific">Tessaracoccus oleiagri</name>
    <dbReference type="NCBI Taxonomy" id="686624"/>
    <lineage>
        <taxon>Bacteria</taxon>
        <taxon>Bacillati</taxon>
        <taxon>Actinomycetota</taxon>
        <taxon>Actinomycetes</taxon>
        <taxon>Propionibacteriales</taxon>
        <taxon>Propionibacteriaceae</taxon>
        <taxon>Tessaracoccus</taxon>
    </lineage>
</organism>
<keyword evidence="3 6" id="KW-0489">Methyltransferase</keyword>
<dbReference type="Proteomes" id="UP000199475">
    <property type="component" value="Unassembled WGS sequence"/>
</dbReference>
<keyword evidence="1 6" id="KW-0963">Cytoplasm</keyword>
<accession>A0A1G9HVP8</accession>
<dbReference type="InterPro" id="IPR003682">
    <property type="entry name" value="rRNA_ssu_MeTfrase_G"/>
</dbReference>
<evidence type="ECO:0000256" key="4">
    <source>
        <dbReference type="ARBA" id="ARBA00022679"/>
    </source>
</evidence>
<feature type="binding site" evidence="6">
    <location>
        <begin position="113"/>
        <end position="114"/>
    </location>
    <ligand>
        <name>S-adenosyl-L-methionine</name>
        <dbReference type="ChEBI" id="CHEBI:59789"/>
    </ligand>
</feature>
<reference evidence="7 8" key="1">
    <citation type="submission" date="2016-10" db="EMBL/GenBank/DDBJ databases">
        <authorList>
            <person name="de Groot N.N."/>
        </authorList>
    </citation>
    <scope>NUCLEOTIDE SEQUENCE [LARGE SCALE GENOMIC DNA]</scope>
    <source>
        <strain evidence="7 8">CGMCC 1.9159</strain>
    </source>
</reference>
<dbReference type="EMBL" id="FNGP01000001">
    <property type="protein sequence ID" value="SDL16885.1"/>
    <property type="molecule type" value="Genomic_DNA"/>
</dbReference>
<dbReference type="GO" id="GO:0005829">
    <property type="term" value="C:cytosol"/>
    <property type="evidence" value="ECO:0007669"/>
    <property type="project" value="TreeGrafter"/>
</dbReference>
<evidence type="ECO:0000256" key="5">
    <source>
        <dbReference type="ARBA" id="ARBA00022691"/>
    </source>
</evidence>
<dbReference type="GO" id="GO:0070043">
    <property type="term" value="F:rRNA (guanine-N7-)-methyltransferase activity"/>
    <property type="evidence" value="ECO:0007669"/>
    <property type="project" value="UniProtKB-UniRule"/>
</dbReference>
<evidence type="ECO:0000256" key="6">
    <source>
        <dbReference type="HAMAP-Rule" id="MF_00074"/>
    </source>
</evidence>
<evidence type="ECO:0000256" key="3">
    <source>
        <dbReference type="ARBA" id="ARBA00022603"/>
    </source>
</evidence>
<dbReference type="HAMAP" id="MF_00074">
    <property type="entry name" value="16SrRNA_methyltr_G"/>
    <property type="match status" value="1"/>
</dbReference>
<feature type="binding site" evidence="6">
    <location>
        <position position="66"/>
    </location>
    <ligand>
        <name>S-adenosyl-L-methionine</name>
        <dbReference type="ChEBI" id="CHEBI:59789"/>
    </ligand>
</feature>
<evidence type="ECO:0000256" key="1">
    <source>
        <dbReference type="ARBA" id="ARBA00022490"/>
    </source>
</evidence>
<evidence type="ECO:0000256" key="2">
    <source>
        <dbReference type="ARBA" id="ARBA00022552"/>
    </source>
</evidence>
<dbReference type="PANTHER" id="PTHR31760:SF0">
    <property type="entry name" value="S-ADENOSYL-L-METHIONINE-DEPENDENT METHYLTRANSFERASES SUPERFAMILY PROTEIN"/>
    <property type="match status" value="1"/>
</dbReference>
<name>A0A1G9HVP8_9ACTN</name>
<dbReference type="RefSeq" id="WP_176761669.1">
    <property type="nucleotide sequence ID" value="NZ_FNGP01000001.1"/>
</dbReference>
<comment type="function">
    <text evidence="6">Specifically methylates the N7 position of a guanine in 16S rRNA.</text>
</comment>
<sequence>MSLYAQAGELLNRYVDILASRGIDWGLMGPREGGKLWSRHVANSLALVDVLPVGVSVADVGSGAGLPGLPVAIVRPDLRIALIEPLQRRAEFLSLAVDELGLGERVTVVRARAEEYSPTADLPKTFDVVTCRAVAPLGRLLGWTGGLFLPAGELVALKGRTAEEEIQKAKGVLAKQGLVAEVLELSAGPGLEGTRAIRVRRG</sequence>
<dbReference type="SUPFAM" id="SSF53335">
    <property type="entry name" value="S-adenosyl-L-methionine-dependent methyltransferases"/>
    <property type="match status" value="1"/>
</dbReference>
<keyword evidence="4 6" id="KW-0808">Transferase</keyword>
<feature type="binding site" evidence="6">
    <location>
        <position position="132"/>
    </location>
    <ligand>
        <name>S-adenosyl-L-methionine</name>
        <dbReference type="ChEBI" id="CHEBI:59789"/>
    </ligand>
</feature>
<dbReference type="STRING" id="686624.SAMN04488242_0551"/>
<protein>
    <recommendedName>
        <fullName evidence="6">Ribosomal RNA small subunit methyltransferase G</fullName>
        <ecNumber evidence="6">2.1.1.-</ecNumber>
    </recommendedName>
    <alternativeName>
        <fullName evidence="6">16S rRNA 7-methylguanosine methyltransferase</fullName>
        <shortName evidence="6">16S rRNA m7G methyltransferase</shortName>
    </alternativeName>
</protein>
<keyword evidence="2 6" id="KW-0698">rRNA processing</keyword>
<dbReference type="EC" id="2.1.1.-" evidence="6"/>
<keyword evidence="5 6" id="KW-0949">S-adenosyl-L-methionine</keyword>
<dbReference type="NCBIfam" id="TIGR00138">
    <property type="entry name" value="rsmG_gidB"/>
    <property type="match status" value="1"/>
</dbReference>
<evidence type="ECO:0000313" key="8">
    <source>
        <dbReference type="Proteomes" id="UP000199475"/>
    </source>
</evidence>
<feature type="binding site" evidence="6">
    <location>
        <position position="61"/>
    </location>
    <ligand>
        <name>S-adenosyl-L-methionine</name>
        <dbReference type="ChEBI" id="CHEBI:59789"/>
    </ligand>
</feature>
<comment type="subcellular location">
    <subcellularLocation>
        <location evidence="6">Cytoplasm</location>
    </subcellularLocation>
</comment>
<keyword evidence="8" id="KW-1185">Reference proteome</keyword>
<dbReference type="Pfam" id="PF02527">
    <property type="entry name" value="GidB"/>
    <property type="match status" value="1"/>
</dbReference>
<proteinExistence type="inferred from homology"/>
<gene>
    <name evidence="6" type="primary">rsmG</name>
    <name evidence="7" type="ORF">SAMN04488242_0551</name>
</gene>
<dbReference type="PIRSF" id="PIRSF003078">
    <property type="entry name" value="GidB"/>
    <property type="match status" value="1"/>
</dbReference>
<dbReference type="AlphaFoldDB" id="A0A1G9HVP8"/>